<protein>
    <submittedName>
        <fullName evidence="1">UBA/ThiF-type NAD/FAD binding fold containing protein</fullName>
    </submittedName>
</protein>
<dbReference type="RefSeq" id="WP_077376152.1">
    <property type="nucleotide sequence ID" value="NZ_FTPD01000010.1"/>
</dbReference>
<accession>A0A1R3V7D5</accession>
<dbReference type="STRING" id="1631249.BQ8794_180050"/>
<sequence>MDKDVIDGLNRSAKLFIDRGTVSTVEEAQDRLEAFRLHLFIGETAAASPSHQAALLTALNCGHRTFLGGVTVSGALQTPLASPVVPGATLADAVQHLQGEIVEDIPEGVALISVGEPPTLYPSGFAVRTTFQGWRGGLVPLNAPPLDESVEFTPSGALAGALAVAEVFAHYDGEAMAGYRSVGMSLWDQAASADWNSPASDGPAATKFPSDFWLIGLGHLGQAFLWTIGLLPFADSADVRMFLQDVDVAGQSTQSTSVLTFAADEGRLKTRICAGWAEARGFRTKLIERRFASDFRIAHDEPLLALCGVDNPQARAILEGAGFATVFEAGLGSGVEDFRLIRTHSFPAPIKAFEIWADEQGAENHVLDDDNRPAAYVDLRDRGTLDECGLTMLAKVAVGAPFVGMVAAAVLISQTIRMVSDGMRMAVFNLDVGAPQYRSLAWREEPDIVLYGTAASMENGIVSTSISD</sequence>
<dbReference type="EMBL" id="FTPD01000010">
    <property type="protein sequence ID" value="SIT54706.1"/>
    <property type="molecule type" value="Genomic_DNA"/>
</dbReference>
<keyword evidence="2" id="KW-1185">Reference proteome</keyword>
<evidence type="ECO:0000313" key="1">
    <source>
        <dbReference type="EMBL" id="SIT54706.1"/>
    </source>
</evidence>
<dbReference type="AlphaFoldDB" id="A0A1R3V7D5"/>
<dbReference type="Proteomes" id="UP000188388">
    <property type="component" value="Unassembled WGS sequence"/>
</dbReference>
<reference evidence="2" key="1">
    <citation type="submission" date="2017-01" db="EMBL/GenBank/DDBJ databases">
        <authorList>
            <person name="Brunel B."/>
        </authorList>
    </citation>
    <scope>NUCLEOTIDE SEQUENCE [LARGE SCALE GENOMIC DNA]</scope>
</reference>
<gene>
    <name evidence="1" type="ORF">BQ8794_180050</name>
</gene>
<name>A0A1R3V7D5_9HYPH</name>
<evidence type="ECO:0000313" key="2">
    <source>
        <dbReference type="Proteomes" id="UP000188388"/>
    </source>
</evidence>
<proteinExistence type="predicted"/>
<organism evidence="1 2">
    <name type="scientific">Mesorhizobium prunaredense</name>
    <dbReference type="NCBI Taxonomy" id="1631249"/>
    <lineage>
        <taxon>Bacteria</taxon>
        <taxon>Pseudomonadati</taxon>
        <taxon>Pseudomonadota</taxon>
        <taxon>Alphaproteobacteria</taxon>
        <taxon>Hyphomicrobiales</taxon>
        <taxon>Phyllobacteriaceae</taxon>
        <taxon>Mesorhizobium</taxon>
    </lineage>
</organism>